<dbReference type="AlphaFoldDB" id="A0A813HDV6"/>
<gene>
    <name evidence="1" type="ORF">PGLA1383_LOCUS51609</name>
</gene>
<evidence type="ECO:0000313" key="2">
    <source>
        <dbReference type="Proteomes" id="UP000654075"/>
    </source>
</evidence>
<dbReference type="EMBL" id="CAJNNV010031402">
    <property type="protein sequence ID" value="CAE8636070.1"/>
    <property type="molecule type" value="Genomic_DNA"/>
</dbReference>
<comment type="caution">
    <text evidence="1">The sequence shown here is derived from an EMBL/GenBank/DDBJ whole genome shotgun (WGS) entry which is preliminary data.</text>
</comment>
<evidence type="ECO:0000313" key="1">
    <source>
        <dbReference type="EMBL" id="CAE8636070.1"/>
    </source>
</evidence>
<proteinExistence type="predicted"/>
<evidence type="ECO:0008006" key="3">
    <source>
        <dbReference type="Google" id="ProtNLM"/>
    </source>
</evidence>
<protein>
    <recommendedName>
        <fullName evidence="3">AP2/ERF domain-containing protein</fullName>
    </recommendedName>
</protein>
<name>A0A813HDV6_POLGL</name>
<dbReference type="Gene3D" id="1.20.5.2050">
    <property type="match status" value="2"/>
</dbReference>
<sequence length="295" mass="33473">MWALRQLPKAPSRATGRSFVSASSCSRYAGLRQPPVAISRPALQLATLESACSLKVSAGLRSATSMAMTWPRRSLAPSAGGALGGVGSGGSCGSAVFGPLAQQVRCAGRKGGYKRKKKAMRPRTVHQRGLGKRMEFYWPKHDAHRTRVPLYENSRRHVIWDHRMRKWMVMWYRHGIQVFRSFPAKGGKFEQGRARAILFFQQLQNYGKLGRPKPDQCRSGVRGVYFDKEEKAWVARWSNCGMKTYAVYGTQELGFQTAYRDAVKHRIQSVRQNHQFVFQRTRWKGQRRPLGTPQT</sequence>
<dbReference type="Proteomes" id="UP000654075">
    <property type="component" value="Unassembled WGS sequence"/>
</dbReference>
<dbReference type="OrthoDB" id="405976at2759"/>
<accession>A0A813HDV6</accession>
<organism evidence="1 2">
    <name type="scientific">Polarella glacialis</name>
    <name type="common">Dinoflagellate</name>
    <dbReference type="NCBI Taxonomy" id="89957"/>
    <lineage>
        <taxon>Eukaryota</taxon>
        <taxon>Sar</taxon>
        <taxon>Alveolata</taxon>
        <taxon>Dinophyceae</taxon>
        <taxon>Suessiales</taxon>
        <taxon>Suessiaceae</taxon>
        <taxon>Polarella</taxon>
    </lineage>
</organism>
<keyword evidence="2" id="KW-1185">Reference proteome</keyword>
<reference evidence="1" key="1">
    <citation type="submission" date="2021-02" db="EMBL/GenBank/DDBJ databases">
        <authorList>
            <person name="Dougan E. K."/>
            <person name="Rhodes N."/>
            <person name="Thang M."/>
            <person name="Chan C."/>
        </authorList>
    </citation>
    <scope>NUCLEOTIDE SEQUENCE</scope>
</reference>
<dbReference type="OMA" id="PAPDICK"/>